<protein>
    <submittedName>
        <fullName evidence="3">Uncharacterized protein</fullName>
    </submittedName>
</protein>
<reference evidence="3 4" key="1">
    <citation type="journal article" date="2024" name="BMC Biol.">
        <title>Comparative genomics of Ascetosporea gives new insight into the evolutionary basis for animal parasitism in Rhizaria.</title>
        <authorList>
            <person name="Hiltunen Thoren M."/>
            <person name="Onut-Brannstrom I."/>
            <person name="Alfjorden A."/>
            <person name="Peckova H."/>
            <person name="Swords F."/>
            <person name="Hooper C."/>
            <person name="Holzer A.S."/>
            <person name="Bass D."/>
            <person name="Burki F."/>
        </authorList>
    </citation>
    <scope>NUCLEOTIDE SEQUENCE [LARGE SCALE GENOMIC DNA]</scope>
    <source>
        <strain evidence="3">20-A016</strain>
    </source>
</reference>
<comment type="caution">
    <text evidence="3">The sequence shown here is derived from an EMBL/GenBank/DDBJ whole genome shotgun (WGS) entry which is preliminary data.</text>
</comment>
<evidence type="ECO:0000256" key="1">
    <source>
        <dbReference type="SAM" id="MobiDB-lite"/>
    </source>
</evidence>
<keyword evidence="4" id="KW-1185">Reference proteome</keyword>
<evidence type="ECO:0000313" key="3">
    <source>
        <dbReference type="EMBL" id="MES1922264.1"/>
    </source>
</evidence>
<gene>
    <name evidence="3" type="ORF">MHBO_003772</name>
</gene>
<accession>A0ABV2ARH5</accession>
<keyword evidence="2" id="KW-0812">Transmembrane</keyword>
<sequence length="320" mass="37967">MVQTFGQNWKFHTEEEFVKSEDDIKVHPLQKRILKRESHLHSKNLNPDITGKFRNPHNAQGNASIICIPVFKLDKNDVKKAREQIDSDRSEEGHGFLFQIHLNYPSFDELTKNLKEPYKFRNDFLHWQFVQKKETFLAQLPVDFDLITFNLLMVDKEERVLPDIHVSLNMNDSNCEITDDNKHLIIDAMHTLLWKEMLANFTTYILCNRQFETSKFRNITYYLTTIWIGYDLNCTRDPSKGGKPIYLKKDDFPLVAPFISFFLSLQFVWIFVILEIGKRESDHQDVQKEEETNESSRERENEDMKGVELSFNYKEGDRPY</sequence>
<organism evidence="3 4">
    <name type="scientific">Bonamia ostreae</name>
    <dbReference type="NCBI Taxonomy" id="126728"/>
    <lineage>
        <taxon>Eukaryota</taxon>
        <taxon>Sar</taxon>
        <taxon>Rhizaria</taxon>
        <taxon>Endomyxa</taxon>
        <taxon>Ascetosporea</taxon>
        <taxon>Haplosporida</taxon>
        <taxon>Bonamia</taxon>
    </lineage>
</organism>
<evidence type="ECO:0000256" key="2">
    <source>
        <dbReference type="SAM" id="Phobius"/>
    </source>
</evidence>
<name>A0ABV2ARH5_9EUKA</name>
<feature type="transmembrane region" description="Helical" evidence="2">
    <location>
        <begin position="254"/>
        <end position="274"/>
    </location>
</feature>
<evidence type="ECO:0000313" key="4">
    <source>
        <dbReference type="Proteomes" id="UP001439008"/>
    </source>
</evidence>
<dbReference type="EMBL" id="JBDODL010002487">
    <property type="protein sequence ID" value="MES1922264.1"/>
    <property type="molecule type" value="Genomic_DNA"/>
</dbReference>
<feature type="non-terminal residue" evidence="3">
    <location>
        <position position="320"/>
    </location>
</feature>
<keyword evidence="2" id="KW-1133">Transmembrane helix</keyword>
<keyword evidence="2" id="KW-0472">Membrane</keyword>
<dbReference type="Proteomes" id="UP001439008">
    <property type="component" value="Unassembled WGS sequence"/>
</dbReference>
<feature type="region of interest" description="Disordered" evidence="1">
    <location>
        <begin position="281"/>
        <end position="320"/>
    </location>
</feature>
<proteinExistence type="predicted"/>
<feature type="compositionally biased region" description="Basic and acidic residues" evidence="1">
    <location>
        <begin position="281"/>
        <end position="306"/>
    </location>
</feature>